<feature type="transmembrane region" description="Helical" evidence="1">
    <location>
        <begin position="20"/>
        <end position="40"/>
    </location>
</feature>
<reference evidence="4 5" key="1">
    <citation type="journal article" date="2023" name="Antonie Van Leeuwenhoek">
        <title>Mesoterricola silvestris gen. nov., sp. nov., Mesoterricola sediminis sp. nov., Geothrix oryzae sp. nov., Geothrix edaphica sp. nov., Geothrix rubra sp. nov., and Geothrix limicola sp. nov., six novel members of Acidobacteriota isolated from soils.</title>
        <authorList>
            <person name="Itoh H."/>
            <person name="Sugisawa Y."/>
            <person name="Mise K."/>
            <person name="Xu Z."/>
            <person name="Kuniyasu M."/>
            <person name="Ushijima N."/>
            <person name="Kawano K."/>
            <person name="Kobayashi E."/>
            <person name="Shiratori Y."/>
            <person name="Masuda Y."/>
            <person name="Senoo K."/>
        </authorList>
    </citation>
    <scope>NUCLEOTIDE SEQUENCE [LARGE SCALE GENOMIC DNA]</scope>
    <source>
        <strain evidence="4 5">Red804</strain>
    </source>
</reference>
<dbReference type="CDD" id="cd00130">
    <property type="entry name" value="PAS"/>
    <property type="match status" value="1"/>
</dbReference>
<evidence type="ECO:0000259" key="2">
    <source>
        <dbReference type="PROSITE" id="PS50112"/>
    </source>
</evidence>
<feature type="transmembrane region" description="Helical" evidence="1">
    <location>
        <begin position="296"/>
        <end position="317"/>
    </location>
</feature>
<evidence type="ECO:0008006" key="6">
    <source>
        <dbReference type="Google" id="ProtNLM"/>
    </source>
</evidence>
<dbReference type="InterPro" id="IPR013767">
    <property type="entry name" value="PAS_fold"/>
</dbReference>
<keyword evidence="1" id="KW-0472">Membrane</keyword>
<keyword evidence="5" id="KW-1185">Reference proteome</keyword>
<dbReference type="InterPro" id="IPR001610">
    <property type="entry name" value="PAC"/>
</dbReference>
<dbReference type="PROSITE" id="PS50112">
    <property type="entry name" value="PAS"/>
    <property type="match status" value="1"/>
</dbReference>
<evidence type="ECO:0000256" key="1">
    <source>
        <dbReference type="SAM" id="Phobius"/>
    </source>
</evidence>
<gene>
    <name evidence="4" type="ORF">GETHLI_33070</name>
</gene>
<dbReference type="SUPFAM" id="SSF55785">
    <property type="entry name" value="PYP-like sensor domain (PAS domain)"/>
    <property type="match status" value="1"/>
</dbReference>
<dbReference type="EMBL" id="BSDE01000008">
    <property type="protein sequence ID" value="GLH74805.1"/>
    <property type="molecule type" value="Genomic_DNA"/>
</dbReference>
<dbReference type="PANTHER" id="PTHR44757:SF2">
    <property type="entry name" value="BIOFILM ARCHITECTURE MAINTENANCE PROTEIN MBAA"/>
    <property type="match status" value="1"/>
</dbReference>
<dbReference type="Gene3D" id="3.30.450.20">
    <property type="entry name" value="PAS domain"/>
    <property type="match status" value="3"/>
</dbReference>
<keyword evidence="1" id="KW-0812">Transmembrane</keyword>
<keyword evidence="1" id="KW-1133">Transmembrane helix</keyword>
<proteinExistence type="predicted"/>
<evidence type="ECO:0000313" key="5">
    <source>
        <dbReference type="Proteomes" id="UP001165069"/>
    </source>
</evidence>
<dbReference type="SMART" id="SM00091">
    <property type="entry name" value="PAS"/>
    <property type="match status" value="1"/>
</dbReference>
<dbReference type="Pfam" id="PF00989">
    <property type="entry name" value="PAS"/>
    <property type="match status" value="1"/>
</dbReference>
<dbReference type="CDD" id="cd12914">
    <property type="entry name" value="PDC1_DGC_like"/>
    <property type="match status" value="1"/>
</dbReference>
<dbReference type="CDD" id="cd12915">
    <property type="entry name" value="PDC2_DGC_like"/>
    <property type="match status" value="1"/>
</dbReference>
<dbReference type="InterPro" id="IPR000014">
    <property type="entry name" value="PAS"/>
</dbReference>
<evidence type="ECO:0000259" key="3">
    <source>
        <dbReference type="PROSITE" id="PS50113"/>
    </source>
</evidence>
<dbReference type="PANTHER" id="PTHR44757">
    <property type="entry name" value="DIGUANYLATE CYCLASE DGCP"/>
    <property type="match status" value="1"/>
</dbReference>
<sequence length="545" mass="60501">MSSPDPQAPRPERSTARALAWGVALFNLLIVVFAVATLTISRAQYIQRAEQTTHNLAQVLEENLLATIHQIDLVLLAVKDEAERPGPGDGGERIETSLATQFPRLKWLDALRTADADGFVNHGTSILKAQPHLSIADRGYFQQLKAHPEAGLVVSPPLVSRFSGKWVMILARRLNKPKDGFGGIVYATIPLDHLNQLLSRVDVGGRGSISLRGADLSLITRYPSFPGLEQLIGDTRVEGEYLDAVRSGLAVSHFSTHSRLDGEVRTYTFRRLSNPTLFLLVSLGQADYLHPWRKEALLAGLAVMGLIVLSAVVTWMAKAAWRRQLAAQDRLAQEEAKYRLLAENALDVIWTADAEGRVTYISPSILRQRGWTPEEAVRLSLSDRTFSAQGRDQLYKKIAGARNLPAGSQPFETEAVEVSLRHKDGREIQVEVRMRIVWGEDGSVQGLQGVTRDVTERKRMEAERDRLILELTQALAEVKTLKGMLPICSHCKKVRGDHGYWKQIETYLSEHTEATFTHGVCPDCAAAFRAEMQARRAQAESGEDV</sequence>
<dbReference type="InterPro" id="IPR054327">
    <property type="entry name" value="His-kinase-like_sensor"/>
</dbReference>
<comment type="caution">
    <text evidence="4">The sequence shown here is derived from an EMBL/GenBank/DDBJ whole genome shotgun (WGS) entry which is preliminary data.</text>
</comment>
<name>A0ABQ5QKD6_9BACT</name>
<protein>
    <recommendedName>
        <fullName evidence="6">PAS domain S-box protein</fullName>
    </recommendedName>
</protein>
<dbReference type="Pfam" id="PF22588">
    <property type="entry name" value="dCache_1_like"/>
    <property type="match status" value="1"/>
</dbReference>
<evidence type="ECO:0000313" key="4">
    <source>
        <dbReference type="EMBL" id="GLH74805.1"/>
    </source>
</evidence>
<dbReference type="Proteomes" id="UP001165069">
    <property type="component" value="Unassembled WGS sequence"/>
</dbReference>
<dbReference type="InterPro" id="IPR000700">
    <property type="entry name" value="PAS-assoc_C"/>
</dbReference>
<dbReference type="RefSeq" id="WP_285577506.1">
    <property type="nucleotide sequence ID" value="NZ_BSDE01000008.1"/>
</dbReference>
<feature type="domain" description="PAC" evidence="3">
    <location>
        <begin position="414"/>
        <end position="466"/>
    </location>
</feature>
<dbReference type="InterPro" id="IPR035965">
    <property type="entry name" value="PAS-like_dom_sf"/>
</dbReference>
<dbReference type="PROSITE" id="PS50113">
    <property type="entry name" value="PAC"/>
    <property type="match status" value="1"/>
</dbReference>
<dbReference type="SMART" id="SM00086">
    <property type="entry name" value="PAC"/>
    <property type="match status" value="1"/>
</dbReference>
<accession>A0ABQ5QKD6</accession>
<dbReference type="NCBIfam" id="TIGR00229">
    <property type="entry name" value="sensory_box"/>
    <property type="match status" value="1"/>
</dbReference>
<feature type="domain" description="PAS" evidence="2">
    <location>
        <begin position="334"/>
        <end position="377"/>
    </location>
</feature>
<organism evidence="4 5">
    <name type="scientific">Geothrix limicola</name>
    <dbReference type="NCBI Taxonomy" id="2927978"/>
    <lineage>
        <taxon>Bacteria</taxon>
        <taxon>Pseudomonadati</taxon>
        <taxon>Acidobacteriota</taxon>
        <taxon>Holophagae</taxon>
        <taxon>Holophagales</taxon>
        <taxon>Holophagaceae</taxon>
        <taxon>Geothrix</taxon>
    </lineage>
</organism>
<dbReference type="InterPro" id="IPR052155">
    <property type="entry name" value="Biofilm_reg_signaling"/>
</dbReference>